<evidence type="ECO:0000313" key="3">
    <source>
        <dbReference type="EMBL" id="AZJ34403.1"/>
    </source>
</evidence>
<dbReference type="EMBL" id="CP032548">
    <property type="protein sequence ID" value="AZJ34403.1"/>
    <property type="molecule type" value="Genomic_DNA"/>
</dbReference>
<feature type="domain" description="Peptidoglycan binding" evidence="2">
    <location>
        <begin position="108"/>
        <end position="161"/>
    </location>
</feature>
<dbReference type="InterPro" id="IPR018537">
    <property type="entry name" value="Peptidoglycan-bd_3"/>
</dbReference>
<dbReference type="Pfam" id="PF09374">
    <property type="entry name" value="PG_binding_3"/>
    <property type="match status" value="1"/>
</dbReference>
<evidence type="ECO:0000313" key="5">
    <source>
        <dbReference type="Proteomes" id="UP000274593"/>
    </source>
</evidence>
<dbReference type="InterPro" id="IPR008565">
    <property type="entry name" value="TtsA-like_GH18_dom"/>
</dbReference>
<dbReference type="KEGG" id="tsig:D6T69_14360"/>
<evidence type="ECO:0000259" key="1">
    <source>
        <dbReference type="Pfam" id="PF05838"/>
    </source>
</evidence>
<accession>A0A3Q8RRW2</accession>
<dbReference type="KEGG" id="tsig:D6T69_02205"/>
<dbReference type="SUPFAM" id="SSF53955">
    <property type="entry name" value="Lysozyme-like"/>
    <property type="match status" value="1"/>
</dbReference>
<keyword evidence="5" id="KW-1185">Reference proteome</keyword>
<dbReference type="EMBL" id="CP032548">
    <property type="protein sequence ID" value="AZJ36651.1"/>
    <property type="molecule type" value="Genomic_DNA"/>
</dbReference>
<name>A0A3Q8RRW2_9FLAO</name>
<protein>
    <submittedName>
        <fullName evidence="4">Uncharacterized protein</fullName>
    </submittedName>
</protein>
<dbReference type="RefSeq" id="WP_125066247.1">
    <property type="nucleotide sequence ID" value="NZ_CP032548.1"/>
</dbReference>
<dbReference type="Pfam" id="PF05838">
    <property type="entry name" value="Glyco_hydro_108"/>
    <property type="match status" value="1"/>
</dbReference>
<organism evidence="4 5">
    <name type="scientific">Tenacibaculum singaporense</name>
    <dbReference type="NCBI Taxonomy" id="2358479"/>
    <lineage>
        <taxon>Bacteria</taxon>
        <taxon>Pseudomonadati</taxon>
        <taxon>Bacteroidota</taxon>
        <taxon>Flavobacteriia</taxon>
        <taxon>Flavobacteriales</taxon>
        <taxon>Flavobacteriaceae</taxon>
        <taxon>Tenacibaculum</taxon>
    </lineage>
</organism>
<proteinExistence type="predicted"/>
<sequence>MASYELFKPSLEQAEGGYQNLKNDKGNYNSKKERVGTNHGISAKFYEKILGRPPSINDMKSLTKVEAHILFKNEFWDKMQADSIRSQAVAEMIVDHAINANPRVTAGIVQRSLNRYFGKNLQVDYVIGSNTVKAINSVDAKQLFERIGKERLAYYKRLKDYQYFATSWTGRVFALAHKFGVDLKKKRQQRCW</sequence>
<dbReference type="InterPro" id="IPR023346">
    <property type="entry name" value="Lysozyme-like_dom_sf"/>
</dbReference>
<reference evidence="4 5" key="1">
    <citation type="submission" date="2018-09" db="EMBL/GenBank/DDBJ databases">
        <title>Insights into the microbiota of Asian seabass (Lates calcarifer) with tenacibaculosis symptoms and description of sp. nov. Tenacibaculum singaporense.</title>
        <authorList>
            <person name="Miyake S."/>
            <person name="Soh M."/>
            <person name="Azman M.N."/>
            <person name="Ngoh S.Y."/>
            <person name="Orban L."/>
        </authorList>
    </citation>
    <scope>NUCLEOTIDE SEQUENCE [LARGE SCALE GENOMIC DNA]</scope>
    <source>
        <strain evidence="4 5">DSM 106434</strain>
    </source>
</reference>
<gene>
    <name evidence="3" type="ORF">D6T69_02205</name>
    <name evidence="4" type="ORF">D6T69_14360</name>
</gene>
<dbReference type="Gene3D" id="1.20.141.10">
    <property type="entry name" value="Chitosanase, subunit A, domain 1"/>
    <property type="match status" value="1"/>
</dbReference>
<evidence type="ECO:0000259" key="2">
    <source>
        <dbReference type="Pfam" id="PF09374"/>
    </source>
</evidence>
<dbReference type="Proteomes" id="UP000274593">
    <property type="component" value="Chromosome"/>
</dbReference>
<evidence type="ECO:0000313" key="4">
    <source>
        <dbReference type="EMBL" id="AZJ36651.1"/>
    </source>
</evidence>
<dbReference type="AlphaFoldDB" id="A0A3Q8RRW2"/>
<feature type="domain" description="TtsA-like Glycoside hydrolase family 108" evidence="1">
    <location>
        <begin position="13"/>
        <end position="100"/>
    </location>
</feature>